<evidence type="ECO:0000256" key="3">
    <source>
        <dbReference type="SAM" id="SignalP"/>
    </source>
</evidence>
<dbReference type="PaxDb" id="2903-EOD14834"/>
<dbReference type="GeneID" id="17261118"/>
<dbReference type="Pfam" id="PF23276">
    <property type="entry name" value="TPR_24"/>
    <property type="match status" value="1"/>
</dbReference>
<dbReference type="NCBIfam" id="TIGR00756">
    <property type="entry name" value="PPR"/>
    <property type="match status" value="7"/>
</dbReference>
<dbReference type="Pfam" id="PF01535">
    <property type="entry name" value="PPR"/>
    <property type="match status" value="2"/>
</dbReference>
<dbReference type="PANTHER" id="PTHR47447:SF21">
    <property type="entry name" value="PENTACOTRIPEPTIDE-REPEAT REGION OF PRORP DOMAIN-CONTAINING PROTEIN"/>
    <property type="match status" value="1"/>
</dbReference>
<dbReference type="PROSITE" id="PS51375">
    <property type="entry name" value="PPR"/>
    <property type="match status" value="8"/>
</dbReference>
<dbReference type="InterPro" id="IPR011990">
    <property type="entry name" value="TPR-like_helical_dom_sf"/>
</dbReference>
<feature type="repeat" description="PPR" evidence="2">
    <location>
        <begin position="526"/>
        <end position="560"/>
    </location>
</feature>
<dbReference type="OMA" id="GNCENGK"/>
<evidence type="ECO:0000313" key="6">
    <source>
        <dbReference type="EnsemblProtists" id="EOD14834"/>
    </source>
</evidence>
<dbReference type="EnsemblProtists" id="EOD14834">
    <property type="protein sequence ID" value="EOD14834"/>
    <property type="gene ID" value="EMIHUDRAFT_461622"/>
</dbReference>
<keyword evidence="3" id="KW-0732">Signal</keyword>
<dbReference type="AlphaFoldDB" id="A0A0D3IU99"/>
<feature type="repeat" description="PPR" evidence="2">
    <location>
        <begin position="420"/>
        <end position="454"/>
    </location>
</feature>
<dbReference type="Gene3D" id="1.25.40.10">
    <property type="entry name" value="Tetratricopeptide repeat domain"/>
    <property type="match status" value="5"/>
</dbReference>
<feature type="domain" description="PROP1-like PPR" evidence="4">
    <location>
        <begin position="293"/>
        <end position="406"/>
    </location>
</feature>
<evidence type="ECO:0000256" key="1">
    <source>
        <dbReference type="ARBA" id="ARBA00022737"/>
    </source>
</evidence>
<keyword evidence="1" id="KW-0677">Repeat</keyword>
<dbReference type="Pfam" id="PF17177">
    <property type="entry name" value="PPR_long"/>
    <property type="match status" value="1"/>
</dbReference>
<feature type="domain" description="Pentatricopeptide repeat-containing protein-mitochondrial" evidence="5">
    <location>
        <begin position="496"/>
        <end position="624"/>
    </location>
</feature>
<evidence type="ECO:0000259" key="4">
    <source>
        <dbReference type="Pfam" id="PF17177"/>
    </source>
</evidence>
<dbReference type="KEGG" id="ehx:EMIHUDRAFT_461622"/>
<dbReference type="InterPro" id="IPR033443">
    <property type="entry name" value="PROP1-like_PPR_dom"/>
</dbReference>
<evidence type="ECO:0000313" key="7">
    <source>
        <dbReference type="Proteomes" id="UP000013827"/>
    </source>
</evidence>
<accession>A0A0D3IU99</accession>
<dbReference type="HOGENOM" id="CLU_422399_0_0_1"/>
<dbReference type="RefSeq" id="XP_005767263.1">
    <property type="nucleotide sequence ID" value="XM_005767206.1"/>
</dbReference>
<name>A0A0D3IU99_EMIH1</name>
<feature type="repeat" description="PPR" evidence="2">
    <location>
        <begin position="598"/>
        <end position="633"/>
    </location>
</feature>
<dbReference type="InterPro" id="IPR057027">
    <property type="entry name" value="TPR_mt"/>
</dbReference>
<dbReference type="Pfam" id="PF13041">
    <property type="entry name" value="PPR_2"/>
    <property type="match status" value="2"/>
</dbReference>
<feature type="repeat" description="PPR" evidence="2">
    <location>
        <begin position="378"/>
        <end position="412"/>
    </location>
</feature>
<protein>
    <recommendedName>
        <fullName evidence="8">Pentacotripeptide-repeat region of PRORP domain-containing protein</fullName>
    </recommendedName>
</protein>
<keyword evidence="7" id="KW-1185">Reference proteome</keyword>
<feature type="repeat" description="PPR" evidence="2">
    <location>
        <begin position="634"/>
        <end position="668"/>
    </location>
</feature>
<feature type="signal peptide" evidence="3">
    <location>
        <begin position="1"/>
        <end position="17"/>
    </location>
</feature>
<dbReference type="InterPro" id="IPR002885">
    <property type="entry name" value="PPR_rpt"/>
</dbReference>
<feature type="repeat" description="PPR" evidence="2">
    <location>
        <begin position="90"/>
        <end position="124"/>
    </location>
</feature>
<feature type="chain" id="PRO_5044275314" description="Pentacotripeptide-repeat region of PRORP domain-containing protein" evidence="3">
    <location>
        <begin position="18"/>
        <end position="751"/>
    </location>
</feature>
<sequence length="751" mass="79333">MLRPACAFALLAGSVEPLQLLPPRQPPRTCRAAVSSVVCTAAERSLARDLSEEQRAAAGVPKVAPSAAEHAQVLLADLIAVEELSGAAPDTELFERAIRAHAEAGLVEECLSLLRRMRRARKTPSLESYALVVSALSAAGRPREAARWLRRVVEPSVSQLLLRRSKAPPRRSEYNRAMAAYGAAGLPHEVMETLRTMVGEGEHRPDLRSFNALIAAHANAGELGPRRRLLQDQTSRSLLGRSVGQPDRAAAWIHRMRGWGIEPDACSYTSAIAGFARAGAAAQRVRGEPERAAAVMAEMRLAPNITADIRAHSALVEAFAVAGRVAEAAGALQAARDAGLAPTVVTYASVAKGHAMRGEYEAASGVLDQMEADGVAPNVPTFHALLSVCARAGEADEALALLRRMEAAGGGGGGGGGGGSTLAYNLVIGCLLRRDRAAEAEALLHSMHAAGVAPDTVTFSSMISLSPGASTAPARAAEWLGAMKQLGLQPDAQCFNKVLACCARARLPELADEWLDKMEAAGVPPNLVSYSTTIAAYAKTAQPDEAAAVLRRMTARGIAPDTILLNQLLESLVRASRPAQAAALLSRFRRGELGPPPDCCSYTIVLSALAREGDVARAASWFRTMTAEDGIAPDLMCYNGLIRGFAGQGELDEAMRLYDRLRREGLSPDEWTYGPLLDGARAARASRLARSLGAQMLGRSPPVLSSFCLVALRRSIGASGLRAVCRECGVLDQPAVRQALGKAPLQGARRG</sequence>
<evidence type="ECO:0000259" key="5">
    <source>
        <dbReference type="Pfam" id="PF23276"/>
    </source>
</evidence>
<feature type="repeat" description="PPR" evidence="2">
    <location>
        <begin position="491"/>
        <end position="525"/>
    </location>
</feature>
<dbReference type="PANTHER" id="PTHR47447">
    <property type="entry name" value="OS03G0856100 PROTEIN"/>
    <property type="match status" value="1"/>
</dbReference>
<organism evidence="6 7">
    <name type="scientific">Emiliania huxleyi (strain CCMP1516)</name>
    <dbReference type="NCBI Taxonomy" id="280463"/>
    <lineage>
        <taxon>Eukaryota</taxon>
        <taxon>Haptista</taxon>
        <taxon>Haptophyta</taxon>
        <taxon>Prymnesiophyceae</taxon>
        <taxon>Isochrysidales</taxon>
        <taxon>Noelaerhabdaceae</taxon>
        <taxon>Emiliania</taxon>
    </lineage>
</organism>
<evidence type="ECO:0000256" key="2">
    <source>
        <dbReference type="PROSITE-ProRule" id="PRU00708"/>
    </source>
</evidence>
<evidence type="ECO:0008006" key="8">
    <source>
        <dbReference type="Google" id="ProtNLM"/>
    </source>
</evidence>
<dbReference type="Proteomes" id="UP000013827">
    <property type="component" value="Unassembled WGS sequence"/>
</dbReference>
<dbReference type="eggNOG" id="KOG4197">
    <property type="taxonomic scope" value="Eukaryota"/>
</dbReference>
<proteinExistence type="predicted"/>
<reference evidence="6" key="2">
    <citation type="submission" date="2024-10" db="UniProtKB">
        <authorList>
            <consortium name="EnsemblProtists"/>
        </authorList>
    </citation>
    <scope>IDENTIFICATION</scope>
</reference>
<feature type="repeat" description="PPR" evidence="2">
    <location>
        <begin position="343"/>
        <end position="377"/>
    </location>
</feature>
<reference evidence="7" key="1">
    <citation type="journal article" date="2013" name="Nature">
        <title>Pan genome of the phytoplankton Emiliania underpins its global distribution.</title>
        <authorList>
            <person name="Read B.A."/>
            <person name="Kegel J."/>
            <person name="Klute M.J."/>
            <person name="Kuo A."/>
            <person name="Lefebvre S.C."/>
            <person name="Maumus F."/>
            <person name="Mayer C."/>
            <person name="Miller J."/>
            <person name="Monier A."/>
            <person name="Salamov A."/>
            <person name="Young J."/>
            <person name="Aguilar M."/>
            <person name="Claverie J.M."/>
            <person name="Frickenhaus S."/>
            <person name="Gonzalez K."/>
            <person name="Herman E.K."/>
            <person name="Lin Y.C."/>
            <person name="Napier J."/>
            <person name="Ogata H."/>
            <person name="Sarno A.F."/>
            <person name="Shmutz J."/>
            <person name="Schroeder D."/>
            <person name="de Vargas C."/>
            <person name="Verret F."/>
            <person name="von Dassow P."/>
            <person name="Valentin K."/>
            <person name="Van de Peer Y."/>
            <person name="Wheeler G."/>
            <person name="Dacks J.B."/>
            <person name="Delwiche C.F."/>
            <person name="Dyhrman S.T."/>
            <person name="Glockner G."/>
            <person name="John U."/>
            <person name="Richards T."/>
            <person name="Worden A.Z."/>
            <person name="Zhang X."/>
            <person name="Grigoriev I.V."/>
            <person name="Allen A.E."/>
            <person name="Bidle K."/>
            <person name="Borodovsky M."/>
            <person name="Bowler C."/>
            <person name="Brownlee C."/>
            <person name="Cock J.M."/>
            <person name="Elias M."/>
            <person name="Gladyshev V.N."/>
            <person name="Groth M."/>
            <person name="Guda C."/>
            <person name="Hadaegh A."/>
            <person name="Iglesias-Rodriguez M.D."/>
            <person name="Jenkins J."/>
            <person name="Jones B.M."/>
            <person name="Lawson T."/>
            <person name="Leese F."/>
            <person name="Lindquist E."/>
            <person name="Lobanov A."/>
            <person name="Lomsadze A."/>
            <person name="Malik S.B."/>
            <person name="Marsh M.E."/>
            <person name="Mackinder L."/>
            <person name="Mock T."/>
            <person name="Mueller-Roeber B."/>
            <person name="Pagarete A."/>
            <person name="Parker M."/>
            <person name="Probert I."/>
            <person name="Quesneville H."/>
            <person name="Raines C."/>
            <person name="Rensing S.A."/>
            <person name="Riano-Pachon D.M."/>
            <person name="Richier S."/>
            <person name="Rokitta S."/>
            <person name="Shiraiwa Y."/>
            <person name="Soanes D.M."/>
            <person name="van der Giezen M."/>
            <person name="Wahlund T.M."/>
            <person name="Williams B."/>
            <person name="Wilson W."/>
            <person name="Wolfe G."/>
            <person name="Wurch L.L."/>
        </authorList>
    </citation>
    <scope>NUCLEOTIDE SEQUENCE</scope>
</reference>
<dbReference type="STRING" id="2903.R1E1K5"/>